<proteinExistence type="predicted"/>
<dbReference type="Proteomes" id="UP001231649">
    <property type="component" value="Chromosome 21"/>
</dbReference>
<accession>A0ACC2QCY7</accession>
<evidence type="ECO:0000313" key="1">
    <source>
        <dbReference type="EMBL" id="KAJ8712805.1"/>
    </source>
</evidence>
<keyword evidence="2" id="KW-1185">Reference proteome</keyword>
<name>A0ACC2QCY7_9NEOP</name>
<comment type="caution">
    <text evidence="1">The sequence shown here is derived from an EMBL/GenBank/DDBJ whole genome shotgun (WGS) entry which is preliminary data.</text>
</comment>
<gene>
    <name evidence="1" type="ORF">PYW08_008109</name>
</gene>
<evidence type="ECO:0000313" key="2">
    <source>
        <dbReference type="Proteomes" id="UP001231649"/>
    </source>
</evidence>
<reference evidence="1" key="1">
    <citation type="submission" date="2023-03" db="EMBL/GenBank/DDBJ databases">
        <title>Chromosome-level genomes of two armyworms, Mythimna separata and Mythimna loreyi, provide insights into the biosynthesis and reception of sex pheromones.</title>
        <authorList>
            <person name="Zhao H."/>
        </authorList>
    </citation>
    <scope>NUCLEOTIDE SEQUENCE</scope>
    <source>
        <strain evidence="1">BeijingLab</strain>
    </source>
</reference>
<sequence>MISTSVLLFFTVLTGSAYGHVIKNDQKQHNQNVGIIDGHRIYIEQAPFMASIRLYGLIHACGGAIIHERFILTSAQCAETNSYLKVYVGTRKIYEGGKAYDVVKNIKHEIYSVQTGDYDVGLLKLNESLTFGPTVAKVLLNEGTMLNVTGFGFTDPDNVFSNIVLRQATVPVIPKDLCMRYHYNFQVTQRMMCTNAMVNDPCMGDEGGPLTWNNIQVGIISVRTGCGQLPTIYTDVKAVNQWIKKTIEKHDTEEK</sequence>
<dbReference type="EMBL" id="CM056797">
    <property type="protein sequence ID" value="KAJ8712805.1"/>
    <property type="molecule type" value="Genomic_DNA"/>
</dbReference>
<organism evidence="1 2">
    <name type="scientific">Mythimna loreyi</name>
    <dbReference type="NCBI Taxonomy" id="667449"/>
    <lineage>
        <taxon>Eukaryota</taxon>
        <taxon>Metazoa</taxon>
        <taxon>Ecdysozoa</taxon>
        <taxon>Arthropoda</taxon>
        <taxon>Hexapoda</taxon>
        <taxon>Insecta</taxon>
        <taxon>Pterygota</taxon>
        <taxon>Neoptera</taxon>
        <taxon>Endopterygota</taxon>
        <taxon>Lepidoptera</taxon>
        <taxon>Glossata</taxon>
        <taxon>Ditrysia</taxon>
        <taxon>Noctuoidea</taxon>
        <taxon>Noctuidae</taxon>
        <taxon>Noctuinae</taxon>
        <taxon>Hadenini</taxon>
        <taxon>Mythimna</taxon>
    </lineage>
</organism>
<protein>
    <submittedName>
        <fullName evidence="1">Uncharacterized protein</fullName>
    </submittedName>
</protein>